<proteinExistence type="inferred from homology"/>
<reference evidence="4" key="1">
    <citation type="submission" date="2023-08" db="EMBL/GenBank/DDBJ databases">
        <title>Black Yeasts Isolated from many extreme environments.</title>
        <authorList>
            <person name="Coleine C."/>
            <person name="Stajich J.E."/>
            <person name="Selbmann L."/>
        </authorList>
    </citation>
    <scope>NUCLEOTIDE SEQUENCE</scope>
    <source>
        <strain evidence="4">CCFEE 5401</strain>
    </source>
</reference>
<dbReference type="EMBL" id="JAVRRL010000125">
    <property type="protein sequence ID" value="KAK5107372.1"/>
    <property type="molecule type" value="Genomic_DNA"/>
</dbReference>
<organism evidence="4 5">
    <name type="scientific">Meristemomyces frigidus</name>
    <dbReference type="NCBI Taxonomy" id="1508187"/>
    <lineage>
        <taxon>Eukaryota</taxon>
        <taxon>Fungi</taxon>
        <taxon>Dikarya</taxon>
        <taxon>Ascomycota</taxon>
        <taxon>Pezizomycotina</taxon>
        <taxon>Dothideomycetes</taxon>
        <taxon>Dothideomycetidae</taxon>
        <taxon>Mycosphaerellales</taxon>
        <taxon>Teratosphaeriaceae</taxon>
        <taxon>Meristemomyces</taxon>
    </lineage>
</organism>
<keyword evidence="3" id="KW-0808">Transferase</keyword>
<dbReference type="GO" id="GO:0016740">
    <property type="term" value="F:transferase activity"/>
    <property type="evidence" value="ECO:0007669"/>
    <property type="project" value="UniProtKB-KW"/>
</dbReference>
<evidence type="ECO:0000256" key="3">
    <source>
        <dbReference type="ARBA" id="ARBA00022679"/>
    </source>
</evidence>
<evidence type="ECO:0000313" key="4">
    <source>
        <dbReference type="EMBL" id="KAK5107372.1"/>
    </source>
</evidence>
<comment type="caution">
    <text evidence="4">The sequence shown here is derived from an EMBL/GenBank/DDBJ whole genome shotgun (WGS) entry which is preliminary data.</text>
</comment>
<gene>
    <name evidence="4" type="ORF">LTR62_001352</name>
</gene>
<sequence>MSLSLAMHRIWLAAGAVVILLVLLFTRFRHPGGELPSLPLGRLKHAASGNRDGGGSLDNIQNATLGFQKIFVINLPRRVDHRDAVSLAAHLTGLEVEYMDGVTSLDERTLPFGAEEFGAHKGAIMVEENVATAIIAEDDIDWDIRVKSQMTGFARASRLMLQPLPGTTDQYLDPFRNGAGNLNGVHNFHVDEHVTTEPTSSPYGDVDSWDMMWLGDCGRFMPEADDEKIPAGRVVIPNDITVPEPHHIDAMIGSHQLHDQYPNHTRVVTRAKFNVCSLAYAISLPGARRMLYELGMKRIDRAADLALQSVCDGQEDRRMATCLTVHPNIIGGHHPISRKSAMSDIGNPADGDEWTTVAWTKNVRWSTRGNFEKLIYGETDYIDLFMDGQPEPDFGS</sequence>
<evidence type="ECO:0000256" key="2">
    <source>
        <dbReference type="ARBA" id="ARBA00022676"/>
    </source>
</evidence>
<name>A0AAN7T9D8_9PEZI</name>
<evidence type="ECO:0008006" key="6">
    <source>
        <dbReference type="Google" id="ProtNLM"/>
    </source>
</evidence>
<evidence type="ECO:0000313" key="5">
    <source>
        <dbReference type="Proteomes" id="UP001310890"/>
    </source>
</evidence>
<dbReference type="PANTHER" id="PTHR10730:SF53">
    <property type="entry name" value="GLYCOSYLTRANSFERASE 25 FAMILY MEMBER"/>
    <property type="match status" value="1"/>
</dbReference>
<comment type="similarity">
    <text evidence="1">Belongs to the glycosyltransferase 25 family.</text>
</comment>
<protein>
    <recommendedName>
        <fullName evidence="6">Glycosyltransferase family 25 protein</fullName>
    </recommendedName>
</protein>
<dbReference type="AlphaFoldDB" id="A0AAN7T9D8"/>
<dbReference type="InterPro" id="IPR050757">
    <property type="entry name" value="Collagen_mod_GT25"/>
</dbReference>
<dbReference type="Proteomes" id="UP001310890">
    <property type="component" value="Unassembled WGS sequence"/>
</dbReference>
<dbReference type="PANTHER" id="PTHR10730">
    <property type="entry name" value="PROCOLLAGEN-LYSINE,2-OXOGLUTARATE 5-DIOXYGENASE/GLYCOSYLTRANSFERASE 25 FAMILY MEMBER"/>
    <property type="match status" value="1"/>
</dbReference>
<accession>A0AAN7T9D8</accession>
<keyword evidence="2" id="KW-0328">Glycosyltransferase</keyword>
<evidence type="ECO:0000256" key="1">
    <source>
        <dbReference type="ARBA" id="ARBA00006721"/>
    </source>
</evidence>